<dbReference type="SMART" id="SM00267">
    <property type="entry name" value="GGDEF"/>
    <property type="match status" value="1"/>
</dbReference>
<reference evidence="3 4" key="1">
    <citation type="submission" date="2024-07" db="EMBL/GenBank/DDBJ databases">
        <authorList>
            <person name="Thanompreechachai J."/>
            <person name="Duangmal K."/>
        </authorList>
    </citation>
    <scope>NUCLEOTIDE SEQUENCE [LARGE SCALE GENOMIC DNA]</scope>
    <source>
        <strain evidence="3 4">TBRC 1896</strain>
    </source>
</reference>
<keyword evidence="4" id="KW-1185">Reference proteome</keyword>
<sequence length="707" mass="73312">MHVPRPAPGPAVDFFAVAHRALRDLSERAGLDSWWIGRTEGPDQVLLAVVDPVLGLAAGDALPWADTHCRRVVEQGAHPVAPGLPRWPDSLAARAGARTGAPVDGVSVVSVPLTAPDGRVLATLCGVGAGDGAQLPDLLDSIRVQGDLLGALLAAELELADRTRAAARADLAGRADEVTGVATAQSWQEGLAQEEAHAARHAVPVSVVLLQVLGLERANADLGTPAGDALLHRAATAVGARLREGDLLARTGPDRFGLLLPGTGEDGAAALTDRLRTALAAEGVAVRTGRATRSHTTTLFAAWSDAEDRLAADAPTTARPGPALTTRAVGGGVLDALLDLARRQLGADIAFITTVEGERRVIRNVACPEVVPIAPGMPAPLGNGLCDRVLATGAPYVVPDLSVAHATSTAHRQGLNTYVGVPLRRRDGSLYGTLCALSRESDPDLRPRDADVLDAVAGAVMELIEEEDGARRLRRVQLARLADLTAAGGPDVVYQPVVDLVSGAAVGAEALSRFPAGTPTPDRWFADAAQVGAGQDLELAALDNALRGLPHLPGFLALNVSPATITTPAFLRRLETVPPERIVVEVTEHSAVADYATLLRTLEPLRRAGLRVAVDDTGAGYASLSHVLAVLPDFIKLDISLVRGIDADPSRRALAAGLVTFAQATGARIVAEGIETAAELSVLRELGVGLGQGYHLARPAPLRVAAA</sequence>
<dbReference type="SUPFAM" id="SSF141868">
    <property type="entry name" value="EAL domain-like"/>
    <property type="match status" value="1"/>
</dbReference>
<dbReference type="SMART" id="SM00065">
    <property type="entry name" value="GAF"/>
    <property type="match status" value="1"/>
</dbReference>
<evidence type="ECO:0000313" key="3">
    <source>
        <dbReference type="EMBL" id="MEZ0493713.1"/>
    </source>
</evidence>
<organism evidence="3 4">
    <name type="scientific">Kineococcus mangrovi</name>
    <dbReference type="NCBI Taxonomy" id="1660183"/>
    <lineage>
        <taxon>Bacteria</taxon>
        <taxon>Bacillati</taxon>
        <taxon>Actinomycetota</taxon>
        <taxon>Actinomycetes</taxon>
        <taxon>Kineosporiales</taxon>
        <taxon>Kineosporiaceae</taxon>
        <taxon>Kineococcus</taxon>
    </lineage>
</organism>
<dbReference type="InterPro" id="IPR000160">
    <property type="entry name" value="GGDEF_dom"/>
</dbReference>
<dbReference type="InterPro" id="IPR001633">
    <property type="entry name" value="EAL_dom"/>
</dbReference>
<dbReference type="InterPro" id="IPR035919">
    <property type="entry name" value="EAL_sf"/>
</dbReference>
<dbReference type="Proteomes" id="UP001566476">
    <property type="component" value="Unassembled WGS sequence"/>
</dbReference>
<dbReference type="Gene3D" id="3.20.20.450">
    <property type="entry name" value="EAL domain"/>
    <property type="match status" value="1"/>
</dbReference>
<evidence type="ECO:0000259" key="2">
    <source>
        <dbReference type="PROSITE" id="PS50887"/>
    </source>
</evidence>
<dbReference type="CDD" id="cd01948">
    <property type="entry name" value="EAL"/>
    <property type="match status" value="1"/>
</dbReference>
<dbReference type="PROSITE" id="PS50883">
    <property type="entry name" value="EAL"/>
    <property type="match status" value="1"/>
</dbReference>
<feature type="domain" description="EAL" evidence="1">
    <location>
        <begin position="474"/>
        <end position="707"/>
    </location>
</feature>
<dbReference type="InterPro" id="IPR003018">
    <property type="entry name" value="GAF"/>
</dbReference>
<dbReference type="InterPro" id="IPR050706">
    <property type="entry name" value="Cyclic-di-GMP_PDE-like"/>
</dbReference>
<protein>
    <submittedName>
        <fullName evidence="3">EAL domain-containing protein</fullName>
    </submittedName>
</protein>
<dbReference type="Pfam" id="PF00563">
    <property type="entry name" value="EAL"/>
    <property type="match status" value="1"/>
</dbReference>
<dbReference type="PANTHER" id="PTHR33121">
    <property type="entry name" value="CYCLIC DI-GMP PHOSPHODIESTERASE PDEF"/>
    <property type="match status" value="1"/>
</dbReference>
<accession>A0ABV4I4U0</accession>
<dbReference type="Pfam" id="PF00990">
    <property type="entry name" value="GGDEF"/>
    <property type="match status" value="1"/>
</dbReference>
<proteinExistence type="predicted"/>
<name>A0ABV4I4U0_9ACTN</name>
<dbReference type="InterPro" id="IPR029016">
    <property type="entry name" value="GAF-like_dom_sf"/>
</dbReference>
<dbReference type="PROSITE" id="PS50887">
    <property type="entry name" value="GGDEF"/>
    <property type="match status" value="1"/>
</dbReference>
<dbReference type="Pfam" id="PF13185">
    <property type="entry name" value="GAF_2"/>
    <property type="match status" value="1"/>
</dbReference>
<dbReference type="InterPro" id="IPR029787">
    <property type="entry name" value="Nucleotide_cyclase"/>
</dbReference>
<dbReference type="SUPFAM" id="SSF55073">
    <property type="entry name" value="Nucleotide cyclase"/>
    <property type="match status" value="1"/>
</dbReference>
<dbReference type="Gene3D" id="3.30.70.270">
    <property type="match status" value="1"/>
</dbReference>
<dbReference type="NCBIfam" id="TIGR00254">
    <property type="entry name" value="GGDEF"/>
    <property type="match status" value="1"/>
</dbReference>
<gene>
    <name evidence="3" type="ORF">AB2L28_15855</name>
</gene>
<comment type="caution">
    <text evidence="3">The sequence shown here is derived from an EMBL/GenBank/DDBJ whole genome shotgun (WGS) entry which is preliminary data.</text>
</comment>
<dbReference type="RefSeq" id="WP_370719949.1">
    <property type="nucleotide sequence ID" value="NZ_JBGGTQ010000007.1"/>
</dbReference>
<dbReference type="EMBL" id="JBGGTQ010000007">
    <property type="protein sequence ID" value="MEZ0493713.1"/>
    <property type="molecule type" value="Genomic_DNA"/>
</dbReference>
<feature type="domain" description="GGDEF" evidence="2">
    <location>
        <begin position="203"/>
        <end position="327"/>
    </location>
</feature>
<evidence type="ECO:0000259" key="1">
    <source>
        <dbReference type="PROSITE" id="PS50883"/>
    </source>
</evidence>
<dbReference type="PANTHER" id="PTHR33121:SF76">
    <property type="entry name" value="SIGNALING PROTEIN"/>
    <property type="match status" value="1"/>
</dbReference>
<dbReference type="SMART" id="SM00052">
    <property type="entry name" value="EAL"/>
    <property type="match status" value="1"/>
</dbReference>
<dbReference type="Gene3D" id="3.30.450.40">
    <property type="match status" value="1"/>
</dbReference>
<dbReference type="InterPro" id="IPR043128">
    <property type="entry name" value="Rev_trsase/Diguanyl_cyclase"/>
</dbReference>
<evidence type="ECO:0000313" key="4">
    <source>
        <dbReference type="Proteomes" id="UP001566476"/>
    </source>
</evidence>
<dbReference type="SUPFAM" id="SSF55781">
    <property type="entry name" value="GAF domain-like"/>
    <property type="match status" value="2"/>
</dbReference>